<name>A0ABV9YDR3_9PSEU</name>
<dbReference type="RefSeq" id="WP_378034086.1">
    <property type="nucleotide sequence ID" value="NZ_JBHSIV010000001.1"/>
</dbReference>
<dbReference type="EMBL" id="JBHSIV010000001">
    <property type="protein sequence ID" value="MFC5060736.1"/>
    <property type="molecule type" value="Genomic_DNA"/>
</dbReference>
<reference evidence="2" key="1">
    <citation type="journal article" date="2019" name="Int. J. Syst. Evol. Microbiol.">
        <title>The Global Catalogue of Microorganisms (GCM) 10K type strain sequencing project: providing services to taxonomists for standard genome sequencing and annotation.</title>
        <authorList>
            <consortium name="The Broad Institute Genomics Platform"/>
            <consortium name="The Broad Institute Genome Sequencing Center for Infectious Disease"/>
            <person name="Wu L."/>
            <person name="Ma J."/>
        </authorList>
    </citation>
    <scope>NUCLEOTIDE SEQUENCE [LARGE SCALE GENOMIC DNA]</scope>
    <source>
        <strain evidence="2">CGMCC 4.7093</strain>
    </source>
</reference>
<accession>A0ABV9YDR3</accession>
<evidence type="ECO:0000313" key="2">
    <source>
        <dbReference type="Proteomes" id="UP001595947"/>
    </source>
</evidence>
<proteinExistence type="predicted"/>
<evidence type="ECO:0000313" key="1">
    <source>
        <dbReference type="EMBL" id="MFC5060736.1"/>
    </source>
</evidence>
<sequence>MDHDVGEQRRRSLAVFGNRYVVDVVLAVEALLAGDGVTVRMIAKSVDLADNLVRPVVLRLVAAGFLVQQAPARPRGPTFYVRGPALDEPWSALCQLCSLLARGGQA</sequence>
<dbReference type="Proteomes" id="UP001595947">
    <property type="component" value="Unassembled WGS sequence"/>
</dbReference>
<keyword evidence="2" id="KW-1185">Reference proteome</keyword>
<gene>
    <name evidence="1" type="ORF">ACFPBZ_00825</name>
</gene>
<protein>
    <recommendedName>
        <fullName evidence="3">Transcriptional regulator</fullName>
    </recommendedName>
</protein>
<comment type="caution">
    <text evidence="1">The sequence shown here is derived from an EMBL/GenBank/DDBJ whole genome shotgun (WGS) entry which is preliminary data.</text>
</comment>
<organism evidence="1 2">
    <name type="scientific">Actinomycetospora atypica</name>
    <dbReference type="NCBI Taxonomy" id="1290095"/>
    <lineage>
        <taxon>Bacteria</taxon>
        <taxon>Bacillati</taxon>
        <taxon>Actinomycetota</taxon>
        <taxon>Actinomycetes</taxon>
        <taxon>Pseudonocardiales</taxon>
        <taxon>Pseudonocardiaceae</taxon>
        <taxon>Actinomycetospora</taxon>
    </lineage>
</organism>
<evidence type="ECO:0008006" key="3">
    <source>
        <dbReference type="Google" id="ProtNLM"/>
    </source>
</evidence>